<gene>
    <name evidence="1" type="ORF">HMPREF1051_1396</name>
</gene>
<dbReference type="EMBL" id="AJMT01000136">
    <property type="protein sequence ID" value="EIG27396.1"/>
    <property type="molecule type" value="Genomic_DNA"/>
</dbReference>
<sequence length="37" mass="4118">MFACAALIVWLNGDFSENSGDTVNRSSEKRKECLVLI</sequence>
<accession>I2NNI5</accession>
<dbReference type="AlphaFoldDB" id="I2NNI5"/>
<evidence type="ECO:0000313" key="1">
    <source>
        <dbReference type="EMBL" id="EIG27396.1"/>
    </source>
</evidence>
<evidence type="ECO:0000313" key="2">
    <source>
        <dbReference type="Proteomes" id="UP000004473"/>
    </source>
</evidence>
<organism evidence="1 2">
    <name type="scientific">Neisseria sicca VK64</name>
    <dbReference type="NCBI Taxonomy" id="1095748"/>
    <lineage>
        <taxon>Bacteria</taxon>
        <taxon>Pseudomonadati</taxon>
        <taxon>Pseudomonadota</taxon>
        <taxon>Betaproteobacteria</taxon>
        <taxon>Neisseriales</taxon>
        <taxon>Neisseriaceae</taxon>
        <taxon>Neisseria</taxon>
    </lineage>
</organism>
<dbReference type="Proteomes" id="UP000004473">
    <property type="component" value="Unassembled WGS sequence"/>
</dbReference>
<name>I2NNI5_NEISI</name>
<protein>
    <submittedName>
        <fullName evidence="1">Uncharacterized protein</fullName>
    </submittedName>
</protein>
<reference evidence="1 2" key="1">
    <citation type="submission" date="2012-04" db="EMBL/GenBank/DDBJ databases">
        <authorList>
            <person name="Harkins D.M."/>
            <person name="Madupu R."/>
            <person name="Durkin A.S."/>
            <person name="Torralba M."/>
            <person name="Methe B."/>
            <person name="Sutton G.G."/>
            <person name="Nelson K.E."/>
        </authorList>
    </citation>
    <scope>NUCLEOTIDE SEQUENCE [LARGE SCALE GENOMIC DNA]</scope>
    <source>
        <strain evidence="1 2">VK64</strain>
    </source>
</reference>
<comment type="caution">
    <text evidence="1">The sequence shown here is derived from an EMBL/GenBank/DDBJ whole genome shotgun (WGS) entry which is preliminary data.</text>
</comment>
<proteinExistence type="predicted"/>
<dbReference type="PATRIC" id="fig|1095748.3.peg.1753"/>